<dbReference type="Gene3D" id="2.120.10.30">
    <property type="entry name" value="TolB, C-terminal domain"/>
    <property type="match status" value="1"/>
</dbReference>
<dbReference type="SUPFAM" id="SSF50952">
    <property type="entry name" value="Soluble quinoprotein glucose dehydrogenase"/>
    <property type="match status" value="1"/>
</dbReference>
<evidence type="ECO:0000313" key="4">
    <source>
        <dbReference type="EMBL" id="GIH13536.1"/>
    </source>
</evidence>
<feature type="signal peptide" evidence="2">
    <location>
        <begin position="1"/>
        <end position="46"/>
    </location>
</feature>
<protein>
    <submittedName>
        <fullName evidence="4">Oxidoreductase</fullName>
    </submittedName>
</protein>
<dbReference type="InterPro" id="IPR012938">
    <property type="entry name" value="Glc/Sorbosone_DH"/>
</dbReference>
<accession>A0A8J3QQX3</accession>
<dbReference type="PANTHER" id="PTHR19328:SF13">
    <property type="entry name" value="HIPL1 PROTEIN"/>
    <property type="match status" value="1"/>
</dbReference>
<organism evidence="4 5">
    <name type="scientific">Rugosimonospora africana</name>
    <dbReference type="NCBI Taxonomy" id="556532"/>
    <lineage>
        <taxon>Bacteria</taxon>
        <taxon>Bacillati</taxon>
        <taxon>Actinomycetota</taxon>
        <taxon>Actinomycetes</taxon>
        <taxon>Micromonosporales</taxon>
        <taxon>Micromonosporaceae</taxon>
        <taxon>Rugosimonospora</taxon>
    </lineage>
</organism>
<feature type="domain" description="Glucose/Sorbosone dehydrogenase" evidence="3">
    <location>
        <begin position="78"/>
        <end position="403"/>
    </location>
</feature>
<keyword evidence="2" id="KW-0732">Signal</keyword>
<feature type="compositionally biased region" description="Polar residues" evidence="1">
    <location>
        <begin position="119"/>
        <end position="138"/>
    </location>
</feature>
<reference evidence="4" key="1">
    <citation type="submission" date="2021-01" db="EMBL/GenBank/DDBJ databases">
        <title>Whole genome shotgun sequence of Rugosimonospora africana NBRC 104875.</title>
        <authorList>
            <person name="Komaki H."/>
            <person name="Tamura T."/>
        </authorList>
    </citation>
    <scope>NUCLEOTIDE SEQUENCE</scope>
    <source>
        <strain evidence="4">NBRC 104875</strain>
    </source>
</reference>
<dbReference type="InterPro" id="IPR011041">
    <property type="entry name" value="Quinoprot_gluc/sorb_DH_b-prop"/>
</dbReference>
<dbReference type="Pfam" id="PF07995">
    <property type="entry name" value="GSDH"/>
    <property type="match status" value="1"/>
</dbReference>
<evidence type="ECO:0000313" key="5">
    <source>
        <dbReference type="Proteomes" id="UP000642748"/>
    </source>
</evidence>
<comment type="caution">
    <text evidence="4">The sequence shown here is derived from an EMBL/GenBank/DDBJ whole genome shotgun (WGS) entry which is preliminary data.</text>
</comment>
<feature type="region of interest" description="Disordered" evidence="1">
    <location>
        <begin position="41"/>
        <end position="68"/>
    </location>
</feature>
<dbReference type="AlphaFoldDB" id="A0A8J3QQX3"/>
<dbReference type="Proteomes" id="UP000642748">
    <property type="component" value="Unassembled WGS sequence"/>
</dbReference>
<dbReference type="EMBL" id="BONZ01000015">
    <property type="protein sequence ID" value="GIH13536.1"/>
    <property type="molecule type" value="Genomic_DNA"/>
</dbReference>
<dbReference type="InterPro" id="IPR011042">
    <property type="entry name" value="6-blade_b-propeller_TolB-like"/>
</dbReference>
<sequence length="426" mass="43198">MVIWAARLGPVTATLVKRTWRPTAVLVLAVSALTACSFGAPPPDQAGQPPKLPSPTALPSSGGDDSGQAAVDVVAKGLEVPWGLAFLPDGTALVTERDSGRILKIGSTDGASASPGAEPSTTPSQPEAVNPSQGSPAQGTGGMTVTPVQTLTGIATGDDGGLLGIAVSPKYKTDQTVYVYYSTADDNRIASLKLGGTPTPLVTGIPHGTSDNGGGLGFGPDGMLYATTGDAGDPTAATNPQSLAGKVLRMKPDGKPAAGNPTASSLVYASGLHDPQGLTWDSGKHLYVTDLGRSSWDEVDLVQPGKNYGWPAVEGIAENTKYADPMVQLKPSEAGCTGLADSGQLLVTSCLTGARLYLIQLTNAGGSLGAPQSLLEDTYGRLRSAVTAPDGSIWVTTSNKDGQGTPTPDDDRILRIVLAGSGVGLS</sequence>
<keyword evidence="5" id="KW-1185">Reference proteome</keyword>
<name>A0A8J3QQX3_9ACTN</name>
<feature type="region of interest" description="Disordered" evidence="1">
    <location>
        <begin position="105"/>
        <end position="145"/>
    </location>
</feature>
<evidence type="ECO:0000256" key="1">
    <source>
        <dbReference type="SAM" id="MobiDB-lite"/>
    </source>
</evidence>
<feature type="chain" id="PRO_5035324711" evidence="2">
    <location>
        <begin position="47"/>
        <end position="426"/>
    </location>
</feature>
<proteinExistence type="predicted"/>
<gene>
    <name evidence="4" type="ORF">Raf01_17080</name>
</gene>
<evidence type="ECO:0000259" key="3">
    <source>
        <dbReference type="Pfam" id="PF07995"/>
    </source>
</evidence>
<dbReference type="PANTHER" id="PTHR19328">
    <property type="entry name" value="HEDGEHOG-INTERACTING PROTEIN"/>
    <property type="match status" value="1"/>
</dbReference>
<evidence type="ECO:0000256" key="2">
    <source>
        <dbReference type="SAM" id="SignalP"/>
    </source>
</evidence>